<gene>
    <name evidence="3" type="primary">CAC3_12</name>
    <name evidence="3" type="ORF">g.41492</name>
</gene>
<dbReference type="GO" id="GO:2001295">
    <property type="term" value="P:malonyl-CoA biosynthetic process"/>
    <property type="evidence" value="ECO:0007669"/>
    <property type="project" value="UniProtKB-UniPathway"/>
</dbReference>
<comment type="pathway">
    <text evidence="1">Lipid metabolism; malonyl-CoA biosynthesis; malonyl-CoA from acetyl-CoA: step 1/1.</text>
</comment>
<dbReference type="PANTHER" id="PTHR42853:SF3">
    <property type="entry name" value="ACETYL-COENZYME A CARBOXYLASE CARBOXYL TRANSFERASE SUBUNIT ALPHA, CHLOROPLASTIC"/>
    <property type="match status" value="1"/>
</dbReference>
<name>A0A1D1XKB6_9ARAE</name>
<dbReference type="InterPro" id="IPR001095">
    <property type="entry name" value="Acetyl_CoA_COase_a_su"/>
</dbReference>
<organism evidence="3">
    <name type="scientific">Anthurium amnicola</name>
    <dbReference type="NCBI Taxonomy" id="1678845"/>
    <lineage>
        <taxon>Eukaryota</taxon>
        <taxon>Viridiplantae</taxon>
        <taxon>Streptophyta</taxon>
        <taxon>Embryophyta</taxon>
        <taxon>Tracheophyta</taxon>
        <taxon>Spermatophyta</taxon>
        <taxon>Magnoliopsida</taxon>
        <taxon>Liliopsida</taxon>
        <taxon>Araceae</taxon>
        <taxon>Pothoideae</taxon>
        <taxon>Potheae</taxon>
        <taxon>Anthurium</taxon>
    </lineage>
</organism>
<dbReference type="GO" id="GO:0009317">
    <property type="term" value="C:acetyl-CoA carboxylase complex"/>
    <property type="evidence" value="ECO:0007669"/>
    <property type="project" value="InterPro"/>
</dbReference>
<dbReference type="UniPathway" id="UPA00655">
    <property type="reaction ID" value="UER00711"/>
</dbReference>
<dbReference type="EMBL" id="GDJX01025110">
    <property type="protein sequence ID" value="JAT42826.1"/>
    <property type="molecule type" value="Transcribed_RNA"/>
</dbReference>
<dbReference type="GO" id="GO:0003989">
    <property type="term" value="F:acetyl-CoA carboxylase activity"/>
    <property type="evidence" value="ECO:0007669"/>
    <property type="project" value="InterPro"/>
</dbReference>
<evidence type="ECO:0000256" key="1">
    <source>
        <dbReference type="ARBA" id="ARBA00004956"/>
    </source>
</evidence>
<evidence type="ECO:0000313" key="3">
    <source>
        <dbReference type="EMBL" id="JAT42826.1"/>
    </source>
</evidence>
<keyword evidence="3" id="KW-0808">Transferase</keyword>
<reference evidence="3" key="1">
    <citation type="submission" date="2015-07" db="EMBL/GenBank/DDBJ databases">
        <title>Transcriptome Assembly of Anthurium amnicola.</title>
        <authorList>
            <person name="Suzuki J."/>
        </authorList>
    </citation>
    <scope>NUCLEOTIDE SEQUENCE</scope>
</reference>
<dbReference type="GO" id="GO:0006633">
    <property type="term" value="P:fatty acid biosynthetic process"/>
    <property type="evidence" value="ECO:0007669"/>
    <property type="project" value="InterPro"/>
</dbReference>
<sequence length="195" mass="20820">MVSERPDMKAKLELLKTEISDAGVSKPSDLNDALKEKILKMIGGLGSELSNTLKSMQLNAEGVDTDLREKMEELDDQIAERIEDVVNSSELNSQIEALKLEVAKAGSSPDPESKGRIESMKQQIKQNLSQAVSSSQLIEKFDDLKRDIARQKESSTVDAEVGSAQGLDGDLGGTISTVDAEVGSAQGLDGDLGGT</sequence>
<feature type="non-terminal residue" evidence="3">
    <location>
        <position position="195"/>
    </location>
</feature>
<dbReference type="AlphaFoldDB" id="A0A1D1XKB6"/>
<dbReference type="GO" id="GO:0016743">
    <property type="term" value="F:carboxyl- or carbamoyltransferase activity"/>
    <property type="evidence" value="ECO:0007669"/>
    <property type="project" value="InterPro"/>
</dbReference>
<evidence type="ECO:0000256" key="2">
    <source>
        <dbReference type="SAM" id="MobiDB-lite"/>
    </source>
</evidence>
<protein>
    <submittedName>
        <fullName evidence="3">Acetyl-coenzyme A carboxylase carboxyl transferase subunit alpha, chloroplastic</fullName>
    </submittedName>
</protein>
<accession>A0A1D1XKB6</accession>
<dbReference type="PANTHER" id="PTHR42853">
    <property type="entry name" value="ACETYL-COENZYME A CARBOXYLASE CARBOXYL TRANSFERASE SUBUNIT ALPHA"/>
    <property type="match status" value="1"/>
</dbReference>
<proteinExistence type="predicted"/>
<feature type="region of interest" description="Disordered" evidence="2">
    <location>
        <begin position="150"/>
        <end position="195"/>
    </location>
</feature>